<sequence length="250" mass="26281">MPLDHLPTSRSSMTDSALRIHLVRHAETLFNVRRQLQGWCDSPLTPRGLRQVEALGEYFAGLPLVAAFSSDLTRTRTTTAGALAGHPHLVPEWMPALREWNFGGWEGQPNPSLWTPIFEAHGYVYGTAGHWDQLTVEGPDTVIDLIASTDTSGMAEDAAAVNSRMRDAVAAILGAATSGDVLVVAHGAVLQSLAPLLAPGARISPGYPNCGVTTVTISGGRATLGELDASCALLDESFPALVLPGAAPVA</sequence>
<dbReference type="EMBL" id="NBXA01000028">
    <property type="protein sequence ID" value="RFA07168.1"/>
    <property type="molecule type" value="Genomic_DNA"/>
</dbReference>
<dbReference type="InterPro" id="IPR050275">
    <property type="entry name" value="PGM_Phosphatase"/>
</dbReference>
<feature type="binding site" evidence="1">
    <location>
        <begin position="24"/>
        <end position="31"/>
    </location>
    <ligand>
        <name>substrate</name>
    </ligand>
</feature>
<name>A0A3E0VCE5_9MICO</name>
<evidence type="ECO:0000256" key="1">
    <source>
        <dbReference type="PIRSR" id="PIRSR613078-2"/>
    </source>
</evidence>
<gene>
    <name evidence="2" type="ORF">B7R21_16385</name>
</gene>
<dbReference type="CDD" id="cd07067">
    <property type="entry name" value="HP_PGM_like"/>
    <property type="match status" value="1"/>
</dbReference>
<feature type="binding site" evidence="1">
    <location>
        <position position="74"/>
    </location>
    <ligand>
        <name>substrate</name>
    </ligand>
</feature>
<dbReference type="PANTHER" id="PTHR48100">
    <property type="entry name" value="BROAD-SPECIFICITY PHOSPHATASE YOR283W-RELATED"/>
    <property type="match status" value="1"/>
</dbReference>
<protein>
    <recommendedName>
        <fullName evidence="4">Histidine phosphatase family protein</fullName>
    </recommendedName>
</protein>
<evidence type="ECO:0008006" key="4">
    <source>
        <dbReference type="Google" id="ProtNLM"/>
    </source>
</evidence>
<comment type="caution">
    <text evidence="2">The sequence shown here is derived from an EMBL/GenBank/DDBJ whole genome shotgun (WGS) entry which is preliminary data.</text>
</comment>
<proteinExistence type="predicted"/>
<dbReference type="SMART" id="SM00855">
    <property type="entry name" value="PGAM"/>
    <property type="match status" value="1"/>
</dbReference>
<dbReference type="Proteomes" id="UP000256709">
    <property type="component" value="Unassembled WGS sequence"/>
</dbReference>
<organism evidence="2 3">
    <name type="scientific">Subtercola boreus</name>
    <dbReference type="NCBI Taxonomy" id="120213"/>
    <lineage>
        <taxon>Bacteria</taxon>
        <taxon>Bacillati</taxon>
        <taxon>Actinomycetota</taxon>
        <taxon>Actinomycetes</taxon>
        <taxon>Micrococcales</taxon>
        <taxon>Microbacteriaceae</taxon>
        <taxon>Subtercola</taxon>
    </lineage>
</organism>
<dbReference type="InterPro" id="IPR029033">
    <property type="entry name" value="His_PPase_superfam"/>
</dbReference>
<dbReference type="InterPro" id="IPR013078">
    <property type="entry name" value="His_Pase_superF_clade-1"/>
</dbReference>
<evidence type="ECO:0000313" key="3">
    <source>
        <dbReference type="Proteomes" id="UP000256709"/>
    </source>
</evidence>
<dbReference type="Gene3D" id="3.40.50.1240">
    <property type="entry name" value="Phosphoglycerate mutase-like"/>
    <property type="match status" value="1"/>
</dbReference>
<reference evidence="2 3" key="1">
    <citation type="submission" date="2017-04" db="EMBL/GenBank/DDBJ databases">
        <title>Comparative genome analysis of Subtercola boreus.</title>
        <authorList>
            <person name="Cho Y.-J."/>
            <person name="Cho A."/>
            <person name="Kim O.-S."/>
            <person name="Lee J.-I."/>
        </authorList>
    </citation>
    <scope>NUCLEOTIDE SEQUENCE [LARGE SCALE GENOMIC DNA]</scope>
    <source>
        <strain evidence="2 3">P27444</strain>
    </source>
</reference>
<accession>A0A3E0VCE5</accession>
<dbReference type="GO" id="GO:0016791">
    <property type="term" value="F:phosphatase activity"/>
    <property type="evidence" value="ECO:0007669"/>
    <property type="project" value="TreeGrafter"/>
</dbReference>
<dbReference type="OrthoDB" id="4131070at2"/>
<evidence type="ECO:0000313" key="2">
    <source>
        <dbReference type="EMBL" id="RFA07168.1"/>
    </source>
</evidence>
<dbReference type="AlphaFoldDB" id="A0A3E0VCE5"/>
<dbReference type="Pfam" id="PF00300">
    <property type="entry name" value="His_Phos_1"/>
    <property type="match status" value="2"/>
</dbReference>
<dbReference type="SUPFAM" id="SSF53254">
    <property type="entry name" value="Phosphoglycerate mutase-like"/>
    <property type="match status" value="1"/>
</dbReference>